<dbReference type="Gene3D" id="3.30.2300.10">
    <property type="entry name" value="THUMP superfamily"/>
    <property type="match status" value="1"/>
</dbReference>
<dbReference type="RefSeq" id="XP_002505519.1">
    <property type="nucleotide sequence ID" value="XM_002505473.1"/>
</dbReference>
<proteinExistence type="predicted"/>
<evidence type="ECO:0000259" key="2">
    <source>
        <dbReference type="Pfam" id="PF02926"/>
    </source>
</evidence>
<dbReference type="EMBL" id="CP001331">
    <property type="protein sequence ID" value="ACO66777.1"/>
    <property type="molecule type" value="Genomic_DNA"/>
</dbReference>
<dbReference type="InterPro" id="IPR040183">
    <property type="entry name" value="THUMPD1-like"/>
</dbReference>
<protein>
    <recommendedName>
        <fullName evidence="2">THUMP domain-containing protein</fullName>
    </recommendedName>
</protein>
<dbReference type="OMA" id="YASHEKF"/>
<name>C1EF29_MICCC</name>
<dbReference type="InParanoid" id="C1EF29"/>
<dbReference type="PANTHER" id="PTHR13452">
    <property type="entry name" value="THUMP DOMAIN CONTAINING PROTEIN 1-RELATED"/>
    <property type="match status" value="1"/>
</dbReference>
<dbReference type="CDD" id="cd11717">
    <property type="entry name" value="THUMP_THUMPD1_like"/>
    <property type="match status" value="1"/>
</dbReference>
<dbReference type="GO" id="GO:0003723">
    <property type="term" value="F:RNA binding"/>
    <property type="evidence" value="ECO:0007669"/>
    <property type="project" value="InterPro"/>
</dbReference>
<dbReference type="SUPFAM" id="SSF143437">
    <property type="entry name" value="THUMP domain-like"/>
    <property type="match status" value="1"/>
</dbReference>
<dbReference type="Proteomes" id="UP000002009">
    <property type="component" value="Chromosome 13"/>
</dbReference>
<sequence>MSYHLNNGVPLQLDGNDTAPPPLPPWLKGFLVTSKKREDVAAAGREIANLCNDLFFKLAYDDLGVPASMVKPGETEVPYDFAEPLLIPGCPGSVFVALRPDNNTVNVRMIAEDLIEEADKVGAAGWTKTSHVQRLIPVERVAPEADLDRLAATIIDEHFPRVRATDDVKPGHKLPTFRVHYEEHSAALHLHKIDVEKKVADMVPSDYEVNLNDPTLTILVSVAGGSCMMSVVKGYASHEKFHHFHIHSASDLSPKKGTGMPASSVWTQPGRAQAA</sequence>
<accession>C1EF29</accession>
<dbReference type="InterPro" id="IPR004114">
    <property type="entry name" value="THUMP_dom"/>
</dbReference>
<evidence type="ECO:0000256" key="1">
    <source>
        <dbReference type="SAM" id="MobiDB-lite"/>
    </source>
</evidence>
<dbReference type="AlphaFoldDB" id="C1EF29"/>
<organism evidence="3 4">
    <name type="scientific">Micromonas commoda (strain RCC299 / NOUM17 / CCMP2709)</name>
    <name type="common">Picoplanktonic green alga</name>
    <dbReference type="NCBI Taxonomy" id="296587"/>
    <lineage>
        <taxon>Eukaryota</taxon>
        <taxon>Viridiplantae</taxon>
        <taxon>Chlorophyta</taxon>
        <taxon>Mamiellophyceae</taxon>
        <taxon>Mamiellales</taxon>
        <taxon>Mamiellaceae</taxon>
        <taxon>Micromonas</taxon>
    </lineage>
</organism>
<feature type="region of interest" description="Disordered" evidence="1">
    <location>
        <begin position="251"/>
        <end position="275"/>
    </location>
</feature>
<gene>
    <name evidence="3" type="ORF">MICPUN_106426</name>
</gene>
<evidence type="ECO:0000313" key="3">
    <source>
        <dbReference type="EMBL" id="ACO66777.1"/>
    </source>
</evidence>
<dbReference type="GO" id="GO:0006400">
    <property type="term" value="P:tRNA modification"/>
    <property type="evidence" value="ECO:0007669"/>
    <property type="project" value="InterPro"/>
</dbReference>
<dbReference type="OrthoDB" id="495938at2759"/>
<reference evidence="3 4" key="1">
    <citation type="journal article" date="2009" name="Science">
        <title>Green evolution and dynamic adaptations revealed by genomes of the marine picoeukaryotes Micromonas.</title>
        <authorList>
            <person name="Worden A.Z."/>
            <person name="Lee J.H."/>
            <person name="Mock T."/>
            <person name="Rouze P."/>
            <person name="Simmons M.P."/>
            <person name="Aerts A.L."/>
            <person name="Allen A.E."/>
            <person name="Cuvelier M.L."/>
            <person name="Derelle E."/>
            <person name="Everett M.V."/>
            <person name="Foulon E."/>
            <person name="Grimwood J."/>
            <person name="Gundlach H."/>
            <person name="Henrissat B."/>
            <person name="Napoli C."/>
            <person name="McDonald S.M."/>
            <person name="Parker M.S."/>
            <person name="Rombauts S."/>
            <person name="Salamov A."/>
            <person name="Von Dassow P."/>
            <person name="Badger J.H."/>
            <person name="Coutinho P.M."/>
            <person name="Demir E."/>
            <person name="Dubchak I."/>
            <person name="Gentemann C."/>
            <person name="Eikrem W."/>
            <person name="Gready J.E."/>
            <person name="John U."/>
            <person name="Lanier W."/>
            <person name="Lindquist E.A."/>
            <person name="Lucas S."/>
            <person name="Mayer K.F."/>
            <person name="Moreau H."/>
            <person name="Not F."/>
            <person name="Otillar R."/>
            <person name="Panaud O."/>
            <person name="Pangilinan J."/>
            <person name="Paulsen I."/>
            <person name="Piegu B."/>
            <person name="Poliakov A."/>
            <person name="Robbens S."/>
            <person name="Schmutz J."/>
            <person name="Toulza E."/>
            <person name="Wyss T."/>
            <person name="Zelensky A."/>
            <person name="Zhou K."/>
            <person name="Armbrust E.V."/>
            <person name="Bhattacharya D."/>
            <person name="Goodenough U.W."/>
            <person name="Van de Peer Y."/>
            <person name="Grigoriev I.V."/>
        </authorList>
    </citation>
    <scope>NUCLEOTIDE SEQUENCE [LARGE SCALE GENOMIC DNA]</scope>
    <source>
        <strain evidence="4">RCC299 / NOUM17</strain>
    </source>
</reference>
<feature type="domain" description="THUMP" evidence="2">
    <location>
        <begin position="144"/>
        <end position="232"/>
    </location>
</feature>
<dbReference type="KEGG" id="mis:MICPUN_106426"/>
<dbReference type="PANTHER" id="PTHR13452:SF10">
    <property type="entry name" value="THUMP DOMAIN-CONTAINING PROTEIN 1"/>
    <property type="match status" value="1"/>
</dbReference>
<dbReference type="Pfam" id="PF02926">
    <property type="entry name" value="THUMP"/>
    <property type="match status" value="1"/>
</dbReference>
<evidence type="ECO:0000313" key="4">
    <source>
        <dbReference type="Proteomes" id="UP000002009"/>
    </source>
</evidence>
<keyword evidence="4" id="KW-1185">Reference proteome</keyword>
<dbReference type="GeneID" id="8248692"/>